<comment type="catalytic activity">
    <reaction evidence="6">
        <text>hydrogencarbonate + H(+) = CO2 + H2O</text>
        <dbReference type="Rhea" id="RHEA:10748"/>
        <dbReference type="ChEBI" id="CHEBI:15377"/>
        <dbReference type="ChEBI" id="CHEBI:15378"/>
        <dbReference type="ChEBI" id="CHEBI:16526"/>
        <dbReference type="ChEBI" id="CHEBI:17544"/>
        <dbReference type="EC" id="4.2.1.1"/>
    </reaction>
</comment>
<feature type="signal peptide" evidence="7">
    <location>
        <begin position="1"/>
        <end position="22"/>
    </location>
</feature>
<evidence type="ECO:0000256" key="2">
    <source>
        <dbReference type="ARBA" id="ARBA00012925"/>
    </source>
</evidence>
<evidence type="ECO:0000256" key="7">
    <source>
        <dbReference type="SAM" id="SignalP"/>
    </source>
</evidence>
<feature type="chain" id="PRO_5045490881" description="carbonic anhydrase" evidence="7">
    <location>
        <begin position="23"/>
        <end position="246"/>
    </location>
</feature>
<dbReference type="PANTHER" id="PTHR18952">
    <property type="entry name" value="CARBONIC ANHYDRASE"/>
    <property type="match status" value="1"/>
</dbReference>
<keyword evidence="4" id="KW-0862">Zinc</keyword>
<evidence type="ECO:0000256" key="5">
    <source>
        <dbReference type="ARBA" id="ARBA00023239"/>
    </source>
</evidence>
<evidence type="ECO:0000313" key="9">
    <source>
        <dbReference type="EMBL" id="MDR5868520.1"/>
    </source>
</evidence>
<dbReference type="SMART" id="SM01057">
    <property type="entry name" value="Carb_anhydrase"/>
    <property type="match status" value="1"/>
</dbReference>
<dbReference type="InterPro" id="IPR036398">
    <property type="entry name" value="CA_dom_sf"/>
</dbReference>
<dbReference type="Pfam" id="PF00194">
    <property type="entry name" value="Carb_anhydrase"/>
    <property type="match status" value="1"/>
</dbReference>
<dbReference type="PANTHER" id="PTHR18952:SF265">
    <property type="entry name" value="CARBONIC ANHYDRASE"/>
    <property type="match status" value="1"/>
</dbReference>
<gene>
    <name evidence="9" type="ORF">QC818_17175</name>
</gene>
<dbReference type="InterPro" id="IPR023561">
    <property type="entry name" value="Carbonic_anhydrase_a-class"/>
</dbReference>
<dbReference type="InterPro" id="IPR001148">
    <property type="entry name" value="CA_dom"/>
</dbReference>
<evidence type="ECO:0000313" key="10">
    <source>
        <dbReference type="Proteomes" id="UP001264519"/>
    </source>
</evidence>
<dbReference type="InterPro" id="IPR041891">
    <property type="entry name" value="Alpha_CA_prokaryot-like"/>
</dbReference>
<comment type="caution">
    <text evidence="9">The sequence shown here is derived from an EMBL/GenBank/DDBJ whole genome shotgun (WGS) entry which is preliminary data.</text>
</comment>
<keyword evidence="7" id="KW-0732">Signal</keyword>
<proteinExistence type="inferred from homology"/>
<reference evidence="9 10" key="1">
    <citation type="submission" date="2023-04" db="EMBL/GenBank/DDBJ databases">
        <title>A long-awaited taxogenomic arrangement of the family Halomonadaceae.</title>
        <authorList>
            <person name="De La Haba R."/>
            <person name="Chuvochina M."/>
            <person name="Wittouck S."/>
            <person name="Arahal D.R."/>
            <person name="Sanchez-Porro C."/>
            <person name="Hugenholtz P."/>
            <person name="Ventosa A."/>
        </authorList>
    </citation>
    <scope>NUCLEOTIDE SEQUENCE [LARGE SCALE GENOMIC DNA]</scope>
    <source>
        <strain evidence="9 10">DSM 23530</strain>
    </source>
</reference>
<dbReference type="PROSITE" id="PS51144">
    <property type="entry name" value="ALPHA_CA_2"/>
    <property type="match status" value="1"/>
</dbReference>
<dbReference type="Gene3D" id="3.10.200.10">
    <property type="entry name" value="Alpha carbonic anhydrase"/>
    <property type="match status" value="1"/>
</dbReference>
<keyword evidence="3" id="KW-0479">Metal-binding</keyword>
<organism evidence="9 10">
    <name type="scientific">Halomonas koreensis</name>
    <dbReference type="NCBI Taxonomy" id="245385"/>
    <lineage>
        <taxon>Bacteria</taxon>
        <taxon>Pseudomonadati</taxon>
        <taxon>Pseudomonadota</taxon>
        <taxon>Gammaproteobacteria</taxon>
        <taxon>Oceanospirillales</taxon>
        <taxon>Halomonadaceae</taxon>
        <taxon>Halomonas</taxon>
    </lineage>
</organism>
<evidence type="ECO:0000256" key="4">
    <source>
        <dbReference type="ARBA" id="ARBA00022833"/>
    </source>
</evidence>
<comment type="similarity">
    <text evidence="1">Belongs to the alpha-carbonic anhydrase family.</text>
</comment>
<dbReference type="SUPFAM" id="SSF51069">
    <property type="entry name" value="Carbonic anhydrase"/>
    <property type="match status" value="1"/>
</dbReference>
<feature type="domain" description="Alpha-carbonic anhydrase" evidence="8">
    <location>
        <begin position="25"/>
        <end position="246"/>
    </location>
</feature>
<accession>A0ABU1G6I7</accession>
<dbReference type="RefSeq" id="WP_309654095.1">
    <property type="nucleotide sequence ID" value="NZ_JARWAK010000021.1"/>
</dbReference>
<evidence type="ECO:0000256" key="1">
    <source>
        <dbReference type="ARBA" id="ARBA00010718"/>
    </source>
</evidence>
<sequence length="246" mass="26358">MSHCRAMLVALSALVWCLPAGAGDASWSYDGERGPEHWARLAEAYAMCGQGRNQSPVDIDEALPADLPPLSIDYAVHGERVVHDGHTLEVAFPRGNVLGVDGRRYRLRQLHFHVPGEHRRAGAGFAMELHLVHATDGGRLAVLALPYVIGAPEPALESLLEHAPGEPGQEATLSPALDAGALVGEPLDYYRYSGSLTTPPCSEGVLWLVASTPGQLGASQLARLADRLGEANHRPVQPLNARRVLE</sequence>
<evidence type="ECO:0000256" key="3">
    <source>
        <dbReference type="ARBA" id="ARBA00022723"/>
    </source>
</evidence>
<evidence type="ECO:0000259" key="8">
    <source>
        <dbReference type="PROSITE" id="PS51144"/>
    </source>
</evidence>
<dbReference type="Proteomes" id="UP001264519">
    <property type="component" value="Unassembled WGS sequence"/>
</dbReference>
<dbReference type="EC" id="4.2.1.1" evidence="2"/>
<name>A0ABU1G6I7_9GAMM</name>
<evidence type="ECO:0000256" key="6">
    <source>
        <dbReference type="ARBA" id="ARBA00048348"/>
    </source>
</evidence>
<dbReference type="CDD" id="cd03124">
    <property type="entry name" value="alpha_CA_prokaryotic_like"/>
    <property type="match status" value="1"/>
</dbReference>
<keyword evidence="10" id="KW-1185">Reference proteome</keyword>
<keyword evidence="5" id="KW-0456">Lyase</keyword>
<dbReference type="EMBL" id="JARWAK010000021">
    <property type="protein sequence ID" value="MDR5868520.1"/>
    <property type="molecule type" value="Genomic_DNA"/>
</dbReference>
<protein>
    <recommendedName>
        <fullName evidence="2">carbonic anhydrase</fullName>
        <ecNumber evidence="2">4.2.1.1</ecNumber>
    </recommendedName>
</protein>